<evidence type="ECO:0000313" key="2">
    <source>
        <dbReference type="Proteomes" id="UP000176404"/>
    </source>
</evidence>
<dbReference type="STRING" id="1802517.A2892_03150"/>
<organism evidence="1 2">
    <name type="scientific">Candidatus Woesebacteria bacterium RIFCSPLOWO2_01_FULL_39_10b</name>
    <dbReference type="NCBI Taxonomy" id="1802517"/>
    <lineage>
        <taxon>Bacteria</taxon>
        <taxon>Candidatus Woeseibacteriota</taxon>
    </lineage>
</organism>
<proteinExistence type="predicted"/>
<dbReference type="AlphaFoldDB" id="A0A1F8B8H2"/>
<accession>A0A1F8B8H2</accession>
<dbReference type="EMBL" id="MGHD01000005">
    <property type="protein sequence ID" value="OGM60317.1"/>
    <property type="molecule type" value="Genomic_DNA"/>
</dbReference>
<reference evidence="1 2" key="1">
    <citation type="journal article" date="2016" name="Nat. Commun.">
        <title>Thousands of microbial genomes shed light on interconnected biogeochemical processes in an aquifer system.</title>
        <authorList>
            <person name="Anantharaman K."/>
            <person name="Brown C.T."/>
            <person name="Hug L.A."/>
            <person name="Sharon I."/>
            <person name="Castelle C.J."/>
            <person name="Probst A.J."/>
            <person name="Thomas B.C."/>
            <person name="Singh A."/>
            <person name="Wilkins M.J."/>
            <person name="Karaoz U."/>
            <person name="Brodie E.L."/>
            <person name="Williams K.H."/>
            <person name="Hubbard S.S."/>
            <person name="Banfield J.F."/>
        </authorList>
    </citation>
    <scope>NUCLEOTIDE SEQUENCE [LARGE SCALE GENOMIC DNA]</scope>
</reference>
<dbReference type="Proteomes" id="UP000176404">
    <property type="component" value="Unassembled WGS sequence"/>
</dbReference>
<protein>
    <submittedName>
        <fullName evidence="1">Uncharacterized protein</fullName>
    </submittedName>
</protein>
<sequence>MKKQILTYSGKVGLLRVTKNSLRAKGEILIFETSYSSLNAMFTKKQAEEIRNEFINKKIKIRELTNQAYHEPYTEIEGYHEKVMNIRYISPNKLKINMETLIYNNVVTIYEAKKDGFCLEIYSKELADQQRQLFEFVWKQADRPIIGRGGRTSIS</sequence>
<gene>
    <name evidence="1" type="ORF">A2892_03150</name>
</gene>
<comment type="caution">
    <text evidence="1">The sequence shown here is derived from an EMBL/GenBank/DDBJ whole genome shotgun (WGS) entry which is preliminary data.</text>
</comment>
<name>A0A1F8B8H2_9BACT</name>
<evidence type="ECO:0000313" key="1">
    <source>
        <dbReference type="EMBL" id="OGM60317.1"/>
    </source>
</evidence>